<reference evidence="4 5" key="1">
    <citation type="journal article" date="2012" name="Genome Biol.">
        <title>Genome and low-iron response of an oceanic diatom adapted to chronic iron limitation.</title>
        <authorList>
            <person name="Lommer M."/>
            <person name="Specht M."/>
            <person name="Roy A.S."/>
            <person name="Kraemer L."/>
            <person name="Andreson R."/>
            <person name="Gutowska M.A."/>
            <person name="Wolf J."/>
            <person name="Bergner S.V."/>
            <person name="Schilhabel M.B."/>
            <person name="Klostermeier U.C."/>
            <person name="Beiko R.G."/>
            <person name="Rosenstiel P."/>
            <person name="Hippler M."/>
            <person name="Laroche J."/>
        </authorList>
    </citation>
    <scope>NUCLEOTIDE SEQUENCE [LARGE SCALE GENOMIC DNA]</scope>
    <source>
        <strain evidence="4 5">CCMP1005</strain>
    </source>
</reference>
<feature type="signal peptide" evidence="3">
    <location>
        <begin position="1"/>
        <end position="22"/>
    </location>
</feature>
<evidence type="ECO:0000256" key="2">
    <source>
        <dbReference type="SAM" id="MobiDB-lite"/>
    </source>
</evidence>
<dbReference type="InterPro" id="IPR028994">
    <property type="entry name" value="Integrin_alpha_N"/>
</dbReference>
<dbReference type="Pfam" id="PF13517">
    <property type="entry name" value="FG-GAP_3"/>
    <property type="match status" value="2"/>
</dbReference>
<dbReference type="PANTHER" id="PTHR46580">
    <property type="entry name" value="SENSOR KINASE-RELATED"/>
    <property type="match status" value="1"/>
</dbReference>
<dbReference type="SUPFAM" id="SSF69318">
    <property type="entry name" value="Integrin alpha N-terminal domain"/>
    <property type="match status" value="2"/>
</dbReference>
<keyword evidence="1 3" id="KW-0732">Signal</keyword>
<dbReference type="Gene3D" id="2.130.10.130">
    <property type="entry name" value="Integrin alpha, N-terminal"/>
    <property type="match status" value="1"/>
</dbReference>
<keyword evidence="5" id="KW-1185">Reference proteome</keyword>
<feature type="compositionally biased region" description="Low complexity" evidence="2">
    <location>
        <begin position="410"/>
        <end position="427"/>
    </location>
</feature>
<evidence type="ECO:0000313" key="4">
    <source>
        <dbReference type="EMBL" id="EJK45481.1"/>
    </source>
</evidence>
<name>K0R990_THAOC</name>
<protein>
    <submittedName>
        <fullName evidence="4">Uncharacterized protein</fullName>
    </submittedName>
</protein>
<dbReference type="eggNOG" id="ENOG502QSKR">
    <property type="taxonomic scope" value="Eukaryota"/>
</dbReference>
<dbReference type="InterPro" id="IPR013517">
    <property type="entry name" value="FG-GAP"/>
</dbReference>
<proteinExistence type="predicted"/>
<dbReference type="Proteomes" id="UP000266841">
    <property type="component" value="Unassembled WGS sequence"/>
</dbReference>
<feature type="compositionally biased region" description="Polar residues" evidence="2">
    <location>
        <begin position="391"/>
        <end position="408"/>
    </location>
</feature>
<organism evidence="4 5">
    <name type="scientific">Thalassiosira oceanica</name>
    <name type="common">Marine diatom</name>
    <dbReference type="NCBI Taxonomy" id="159749"/>
    <lineage>
        <taxon>Eukaryota</taxon>
        <taxon>Sar</taxon>
        <taxon>Stramenopiles</taxon>
        <taxon>Ochrophyta</taxon>
        <taxon>Bacillariophyta</taxon>
        <taxon>Coscinodiscophyceae</taxon>
        <taxon>Thalassiosirophycidae</taxon>
        <taxon>Thalassiosirales</taxon>
        <taxon>Thalassiosiraceae</taxon>
        <taxon>Thalassiosira</taxon>
    </lineage>
</organism>
<evidence type="ECO:0000313" key="5">
    <source>
        <dbReference type="Proteomes" id="UP000266841"/>
    </source>
</evidence>
<dbReference type="EMBL" id="AGNL01048484">
    <property type="protein sequence ID" value="EJK45481.1"/>
    <property type="molecule type" value="Genomic_DNA"/>
</dbReference>
<comment type="caution">
    <text evidence="4">The sequence shown here is derived from an EMBL/GenBank/DDBJ whole genome shotgun (WGS) entry which is preliminary data.</text>
</comment>
<dbReference type="PANTHER" id="PTHR46580:SF4">
    <property type="entry name" value="ATP_GTP-BINDING PROTEIN"/>
    <property type="match status" value="1"/>
</dbReference>
<gene>
    <name evidence="4" type="ORF">THAOC_35902</name>
</gene>
<feature type="chain" id="PRO_5003836110" evidence="3">
    <location>
        <begin position="23"/>
        <end position="600"/>
    </location>
</feature>
<evidence type="ECO:0000256" key="1">
    <source>
        <dbReference type="ARBA" id="ARBA00022729"/>
    </source>
</evidence>
<dbReference type="OrthoDB" id="10022113at2759"/>
<feature type="compositionally biased region" description="Low complexity" evidence="2">
    <location>
        <begin position="367"/>
        <end position="385"/>
    </location>
</feature>
<evidence type="ECO:0000256" key="3">
    <source>
        <dbReference type="SAM" id="SignalP"/>
    </source>
</evidence>
<sequence>MKFLRASYALSAIASLVPGTVGNSSATSNKIFVTSVAGTDVVVEYQSTDGSGAVQVTQNDLPGSSGATTSLDFVDMDGDGDLDLIRGGMGGAVWIHINDGSDNFPANDMITLPSTGVASYYSIHGVDVDNDGDIDIVGTSQSHGSWLWLNEGGNTFAAGTQFSTVADSLWISAAADFNGDGYIDFIVGNQIGKPQVYINNGSGGFPSSYDLGDITGSRAVSPCDFNQDGHMDVVVTYSTGQNNRVYLNSGQSTDTPAFTEVILPHINGADPQSNGCADLDGDGYPGAANPVGSFPTKADLSTSDFPSWVIALGDLDGDGDIDVYSADRSGPRNIYLNNRDGMFGSGQSFFNAGFSFAGAFMYTAASEPAPASPTASPSKTPTGSPLKAPSGSPQTASPTNTQTRSPTQGPSPVADSPSAPSSAPADSLYFPDWTMSNGGCKTGGGQPPYMTLDPSTWMLASLDECCARYYSWMLDDCEGASGAAPSGLWYPDWAGGDDTCKDDGSEPSYMALNPDTWMHSSKQECCEAKFSWTLNECLGSGAGSTNEWYIDWILSKCKQDCVDTGPSCGGRAESWDQLFETRSACCAEMAAWNPTECLVD</sequence>
<dbReference type="AlphaFoldDB" id="K0R990"/>
<accession>K0R990</accession>
<feature type="region of interest" description="Disordered" evidence="2">
    <location>
        <begin position="367"/>
        <end position="427"/>
    </location>
</feature>